<evidence type="ECO:0000259" key="1">
    <source>
        <dbReference type="Pfam" id="PF14278"/>
    </source>
</evidence>
<organism evidence="2 3">
    <name type="scientific">Fannyhessea vaginae PB189-T1-4</name>
    <dbReference type="NCBI Taxonomy" id="866774"/>
    <lineage>
        <taxon>Bacteria</taxon>
        <taxon>Bacillati</taxon>
        <taxon>Actinomycetota</taxon>
        <taxon>Coriobacteriia</taxon>
        <taxon>Coriobacteriales</taxon>
        <taxon>Atopobiaceae</taxon>
        <taxon>Fannyhessea</taxon>
    </lineage>
</organism>
<dbReference type="Gene3D" id="1.10.357.10">
    <property type="entry name" value="Tetracycline Repressor, domain 2"/>
    <property type="match status" value="1"/>
</dbReference>
<dbReference type="SUPFAM" id="SSF46689">
    <property type="entry name" value="Homeodomain-like"/>
    <property type="match status" value="1"/>
</dbReference>
<name>A0ABN0AYW8_9ACTN</name>
<evidence type="ECO:0000313" key="2">
    <source>
        <dbReference type="EMBL" id="EFL43648.1"/>
    </source>
</evidence>
<accession>A0ABN0AYW8</accession>
<keyword evidence="2" id="KW-0418">Kinase</keyword>
<dbReference type="InterPro" id="IPR009057">
    <property type="entry name" value="Homeodomain-like_sf"/>
</dbReference>
<comment type="caution">
    <text evidence="2">The sequence shown here is derived from an EMBL/GenBank/DDBJ whole genome shotgun (WGS) entry which is preliminary data.</text>
</comment>
<dbReference type="EMBL" id="AEDQ01000033">
    <property type="protein sequence ID" value="EFL43648.1"/>
    <property type="molecule type" value="Genomic_DNA"/>
</dbReference>
<sequence length="186" mass="22081">MSGSIITKKKIANAFKTEIECRTFDSISVSQIMKRAHVRRQTFYDCFIDKYDLVDWIFQNDLHEQISDRLDFLSGLDLLQEVFYFFEKHMHYYAQLFKIVDQNDFSTYFLDYCEQLIRKIFDEELHGAGISIAPEVLAPYISYHSIALSNVIRYHVMHENFNREILFMMCTNTINITLQIISNDTL</sequence>
<reference evidence="2 3" key="1">
    <citation type="submission" date="2010-08" db="EMBL/GenBank/DDBJ databases">
        <authorList>
            <person name="Durkin A.S."/>
            <person name="Madupu R."/>
            <person name="Torralba M."/>
            <person name="Gillis M."/>
            <person name="Methe B."/>
            <person name="Sutton G."/>
            <person name="Nelson K.E."/>
        </authorList>
    </citation>
    <scope>NUCLEOTIDE SEQUENCE [LARGE SCALE GENOMIC DNA]</scope>
    <source>
        <strain evidence="2 3">PB189-T1-4</strain>
    </source>
</reference>
<proteinExistence type="predicted"/>
<dbReference type="RefSeq" id="WP_006304780.1">
    <property type="nucleotide sequence ID" value="NZ_AEDQ01000033.1"/>
</dbReference>
<gene>
    <name evidence="2" type="ORF">HMPREF9248_0675</name>
</gene>
<dbReference type="Pfam" id="PF14278">
    <property type="entry name" value="TetR_C_8"/>
    <property type="match status" value="1"/>
</dbReference>
<dbReference type="GO" id="GO:0016301">
    <property type="term" value="F:kinase activity"/>
    <property type="evidence" value="ECO:0007669"/>
    <property type="project" value="UniProtKB-KW"/>
</dbReference>
<dbReference type="InterPro" id="IPR012738">
    <property type="entry name" value="Tscrpt_reg_DhaS"/>
</dbReference>
<evidence type="ECO:0000313" key="3">
    <source>
        <dbReference type="Proteomes" id="UP000004431"/>
    </source>
</evidence>
<dbReference type="NCBIfam" id="TIGR02366">
    <property type="entry name" value="DHAK_reg"/>
    <property type="match status" value="1"/>
</dbReference>
<feature type="domain" description="Transcriptional regulator TetR C-terminal Firmicutes type" evidence="1">
    <location>
        <begin position="78"/>
        <end position="156"/>
    </location>
</feature>
<dbReference type="Proteomes" id="UP000004431">
    <property type="component" value="Unassembled WGS sequence"/>
</dbReference>
<keyword evidence="2" id="KW-0808">Transferase</keyword>
<protein>
    <submittedName>
        <fullName evidence="2">Dihydroxyacetone kinase regulator</fullName>
    </submittedName>
</protein>
<keyword evidence="3" id="KW-1185">Reference proteome</keyword>
<dbReference type="InterPro" id="IPR039532">
    <property type="entry name" value="TetR_C_Firmicutes"/>
</dbReference>